<evidence type="ECO:0000313" key="2">
    <source>
        <dbReference type="Proteomes" id="UP001607303"/>
    </source>
</evidence>
<dbReference type="InterPro" id="IPR013783">
    <property type="entry name" value="Ig-like_fold"/>
</dbReference>
<dbReference type="EMBL" id="JAYRBN010000067">
    <property type="protein sequence ID" value="KAL2735068.1"/>
    <property type="molecule type" value="Genomic_DNA"/>
</dbReference>
<dbReference type="Proteomes" id="UP001607303">
    <property type="component" value="Unassembled WGS sequence"/>
</dbReference>
<accession>A0ABD2BQL3</accession>
<dbReference type="AlphaFoldDB" id="A0ABD2BQL3"/>
<protein>
    <submittedName>
        <fullName evidence="1">Uncharacterized protein</fullName>
    </submittedName>
</protein>
<reference evidence="1 2" key="1">
    <citation type="journal article" date="2024" name="Ann. Entomol. Soc. Am.">
        <title>Genomic analyses of the southern and eastern yellowjacket wasps (Hymenoptera: Vespidae) reveal evolutionary signatures of social life.</title>
        <authorList>
            <person name="Catto M.A."/>
            <person name="Caine P.B."/>
            <person name="Orr S.E."/>
            <person name="Hunt B.G."/>
            <person name="Goodisman M.A.D."/>
        </authorList>
    </citation>
    <scope>NUCLEOTIDE SEQUENCE [LARGE SCALE GENOMIC DNA]</scope>
    <source>
        <strain evidence="1">232</strain>
        <tissue evidence="1">Head and thorax</tissue>
    </source>
</reference>
<organism evidence="1 2">
    <name type="scientific">Vespula maculifrons</name>
    <name type="common">Eastern yellow jacket</name>
    <name type="synonym">Wasp</name>
    <dbReference type="NCBI Taxonomy" id="7453"/>
    <lineage>
        <taxon>Eukaryota</taxon>
        <taxon>Metazoa</taxon>
        <taxon>Ecdysozoa</taxon>
        <taxon>Arthropoda</taxon>
        <taxon>Hexapoda</taxon>
        <taxon>Insecta</taxon>
        <taxon>Pterygota</taxon>
        <taxon>Neoptera</taxon>
        <taxon>Endopterygota</taxon>
        <taxon>Hymenoptera</taxon>
        <taxon>Apocrita</taxon>
        <taxon>Aculeata</taxon>
        <taxon>Vespoidea</taxon>
        <taxon>Vespidae</taxon>
        <taxon>Vespinae</taxon>
        <taxon>Vespula</taxon>
    </lineage>
</organism>
<evidence type="ECO:0000313" key="1">
    <source>
        <dbReference type="EMBL" id="KAL2735068.1"/>
    </source>
</evidence>
<comment type="caution">
    <text evidence="1">The sequence shown here is derived from an EMBL/GenBank/DDBJ whole genome shotgun (WGS) entry which is preliminary data.</text>
</comment>
<gene>
    <name evidence="1" type="ORF">V1477_013324</name>
</gene>
<proteinExistence type="predicted"/>
<dbReference type="Gene3D" id="2.60.40.10">
    <property type="entry name" value="Immunoglobulins"/>
    <property type="match status" value="1"/>
</dbReference>
<sequence length="104" mass="11729">MFQQGDIVTITMRHPKRSNSEKSIRLANVRLETSGQYKCEVSTEGPSFASFHKTANLTIDSTISRSNLGINFSMDIEIINKNNVIITGKNINQNWIIDISKIMI</sequence>
<name>A0ABD2BQL3_VESMC</name>
<keyword evidence="2" id="KW-1185">Reference proteome</keyword>